<dbReference type="RefSeq" id="WP_175040026.1">
    <property type="nucleotide sequence ID" value="NZ_JAUJSQ010000007.1"/>
</dbReference>
<proteinExistence type="predicted"/>
<name>A0ABT8PES7_9BURK</name>
<accession>A0ABT8PES7</accession>
<comment type="caution">
    <text evidence="2">The sequence shown here is derived from an EMBL/GenBank/DDBJ whole genome shotgun (WGS) entry which is preliminary data.</text>
</comment>
<dbReference type="EMBL" id="JAUJSQ010000007">
    <property type="protein sequence ID" value="MDN7933629.1"/>
    <property type="molecule type" value="Genomic_DNA"/>
</dbReference>
<reference evidence="2" key="1">
    <citation type="submission" date="2023-07" db="EMBL/GenBank/DDBJ databases">
        <title>A collection of bacterial strains from the Burkholderia cepacia Research Laboratory and Repository.</title>
        <authorList>
            <person name="Lipuma J."/>
            <person name="Spilker T."/>
            <person name="Caverly L."/>
        </authorList>
    </citation>
    <scope>NUCLEOTIDE SEQUENCE</scope>
    <source>
        <strain evidence="2">AU42020</strain>
    </source>
</reference>
<organism evidence="2 3">
    <name type="scientific">Burkholderia metallica</name>
    <dbReference type="NCBI Taxonomy" id="488729"/>
    <lineage>
        <taxon>Bacteria</taxon>
        <taxon>Pseudomonadati</taxon>
        <taxon>Pseudomonadota</taxon>
        <taxon>Betaproteobacteria</taxon>
        <taxon>Burkholderiales</taxon>
        <taxon>Burkholderiaceae</taxon>
        <taxon>Burkholderia</taxon>
        <taxon>Burkholderia cepacia complex</taxon>
    </lineage>
</organism>
<gene>
    <name evidence="2" type="ORF">QZM52_20290</name>
</gene>
<feature type="region of interest" description="Disordered" evidence="1">
    <location>
        <begin position="37"/>
        <end position="83"/>
    </location>
</feature>
<evidence type="ECO:0000313" key="3">
    <source>
        <dbReference type="Proteomes" id="UP001171606"/>
    </source>
</evidence>
<dbReference type="Proteomes" id="UP001171606">
    <property type="component" value="Unassembled WGS sequence"/>
</dbReference>
<feature type="region of interest" description="Disordered" evidence="1">
    <location>
        <begin position="113"/>
        <end position="134"/>
    </location>
</feature>
<feature type="compositionally biased region" description="Basic and acidic residues" evidence="1">
    <location>
        <begin position="62"/>
        <end position="79"/>
    </location>
</feature>
<sequence>MKDIDQIRRDNLKIIEAEKGGPAAAAMALGMSHSQFTNLRDGAKDSKTGRPRGMRAATARNIETRADKPLGWLDTDHSDATPSAQSVALPVGWEQLSFAQRAQVESFIGWLLTQPAGQPHDDTPSGSKRFGKGG</sequence>
<evidence type="ECO:0000313" key="2">
    <source>
        <dbReference type="EMBL" id="MDN7933629.1"/>
    </source>
</evidence>
<evidence type="ECO:0000256" key="1">
    <source>
        <dbReference type="SAM" id="MobiDB-lite"/>
    </source>
</evidence>
<keyword evidence="3" id="KW-1185">Reference proteome</keyword>
<protein>
    <recommendedName>
        <fullName evidence="4">XRE family transcriptional regulator</fullName>
    </recommendedName>
</protein>
<evidence type="ECO:0008006" key="4">
    <source>
        <dbReference type="Google" id="ProtNLM"/>
    </source>
</evidence>